<organism evidence="1 2">
    <name type="scientific">Microtetraspora malaysiensis</name>
    <dbReference type="NCBI Taxonomy" id="161358"/>
    <lineage>
        <taxon>Bacteria</taxon>
        <taxon>Bacillati</taxon>
        <taxon>Actinomycetota</taxon>
        <taxon>Actinomycetes</taxon>
        <taxon>Streptosporangiales</taxon>
        <taxon>Streptosporangiaceae</taxon>
        <taxon>Microtetraspora</taxon>
    </lineage>
</organism>
<dbReference type="RefSeq" id="WP_067140350.1">
    <property type="nucleotide sequence ID" value="NZ_BBYJ01000028.1"/>
</dbReference>
<reference evidence="1 2" key="1">
    <citation type="submission" date="2024-10" db="EMBL/GenBank/DDBJ databases">
        <title>The Natural Products Discovery Center: Release of the First 8490 Sequenced Strains for Exploring Actinobacteria Biosynthetic Diversity.</title>
        <authorList>
            <person name="Kalkreuter E."/>
            <person name="Kautsar S.A."/>
            <person name="Yang D."/>
            <person name="Bader C.D."/>
            <person name="Teijaro C.N."/>
            <person name="Fluegel L."/>
            <person name="Davis C.M."/>
            <person name="Simpson J.R."/>
            <person name="Lauterbach L."/>
            <person name="Steele A.D."/>
            <person name="Gui C."/>
            <person name="Meng S."/>
            <person name="Li G."/>
            <person name="Viehrig K."/>
            <person name="Ye F."/>
            <person name="Su P."/>
            <person name="Kiefer A.F."/>
            <person name="Nichols A."/>
            <person name="Cepeda A.J."/>
            <person name="Yan W."/>
            <person name="Fan B."/>
            <person name="Jiang Y."/>
            <person name="Adhikari A."/>
            <person name="Zheng C.-J."/>
            <person name="Schuster L."/>
            <person name="Cowan T.M."/>
            <person name="Smanski M.J."/>
            <person name="Chevrette M.G."/>
            <person name="De Carvalho L.P.S."/>
            <person name="Shen B."/>
        </authorList>
    </citation>
    <scope>NUCLEOTIDE SEQUENCE [LARGE SCALE GENOMIC DNA]</scope>
    <source>
        <strain evidence="1 2">NPDC002173</strain>
    </source>
</reference>
<sequence length="144" mass="15961">MPTARELKDALFDAMNAHDLDRVLACYSPDAVYVTPAGVAEGHEQIAWQFEHLFKAFPDLHIAAWYKVECDDPAVTEYTLVGTHTGPFLLPDGVESAGTGRRVVLRGACACATENGRIITDRDYYDQLELYCQLGFHLEPDQAA</sequence>
<protein>
    <submittedName>
        <fullName evidence="1">Ester cyclase</fullName>
    </submittedName>
</protein>
<dbReference type="SUPFAM" id="SSF54427">
    <property type="entry name" value="NTF2-like"/>
    <property type="match status" value="1"/>
</dbReference>
<evidence type="ECO:0000313" key="2">
    <source>
        <dbReference type="Proteomes" id="UP001602013"/>
    </source>
</evidence>
<dbReference type="InterPro" id="IPR009959">
    <property type="entry name" value="Cyclase_SnoaL-like"/>
</dbReference>
<dbReference type="Pfam" id="PF07366">
    <property type="entry name" value="SnoaL"/>
    <property type="match status" value="1"/>
</dbReference>
<dbReference type="EMBL" id="JBIASD010000034">
    <property type="protein sequence ID" value="MFF3670673.1"/>
    <property type="molecule type" value="Genomic_DNA"/>
</dbReference>
<evidence type="ECO:0000313" key="1">
    <source>
        <dbReference type="EMBL" id="MFF3670673.1"/>
    </source>
</evidence>
<proteinExistence type="predicted"/>
<comment type="caution">
    <text evidence="1">The sequence shown here is derived from an EMBL/GenBank/DDBJ whole genome shotgun (WGS) entry which is preliminary data.</text>
</comment>
<gene>
    <name evidence="1" type="ORF">ACFYXI_34310</name>
</gene>
<name>A0ABW6T2B4_9ACTN</name>
<accession>A0ABW6T2B4</accession>
<keyword evidence="2" id="KW-1185">Reference proteome</keyword>
<dbReference type="InterPro" id="IPR032710">
    <property type="entry name" value="NTF2-like_dom_sf"/>
</dbReference>
<dbReference type="Proteomes" id="UP001602013">
    <property type="component" value="Unassembled WGS sequence"/>
</dbReference>
<dbReference type="Gene3D" id="3.10.450.50">
    <property type="match status" value="1"/>
</dbReference>